<comment type="pathway">
    <text evidence="9 13">Amino-acid biosynthesis; L-lysine biosynthesis via DAP pathway; (S)-tetrahydrodipicolinate from L-aspartate: step 4/4.</text>
</comment>
<protein>
    <recommendedName>
        <fullName evidence="10 13">4-hydroxy-tetrahydrodipicolinate reductase</fullName>
        <shortName evidence="13">HTPA reductase</shortName>
        <ecNumber evidence="10 13">1.17.1.8</ecNumber>
    </recommendedName>
</protein>
<dbReference type="InterPro" id="IPR036291">
    <property type="entry name" value="NAD(P)-bd_dom_sf"/>
</dbReference>
<evidence type="ECO:0000256" key="9">
    <source>
        <dbReference type="ARBA" id="ARBA00037922"/>
    </source>
</evidence>
<dbReference type="HAMAP" id="MF_00102">
    <property type="entry name" value="DapB"/>
    <property type="match status" value="1"/>
</dbReference>
<dbReference type="AlphaFoldDB" id="A0A6L5XH44"/>
<gene>
    <name evidence="13" type="primary">dapB</name>
    <name evidence="16" type="ORF">FYJ44_00145</name>
</gene>
<evidence type="ECO:0000256" key="8">
    <source>
        <dbReference type="ARBA" id="ARBA00023154"/>
    </source>
</evidence>
<dbReference type="GO" id="GO:0051287">
    <property type="term" value="F:NAD binding"/>
    <property type="evidence" value="ECO:0007669"/>
    <property type="project" value="UniProtKB-UniRule"/>
</dbReference>
<evidence type="ECO:0000256" key="11">
    <source>
        <dbReference type="ARBA" id="ARBA00049080"/>
    </source>
</evidence>
<sequence>MSTGIVVVGANGRMGRTISGLVAADPEYRLVGLVDSKEHLDALAGAGCPVTDDLEALLPQVPGAVIVDFTAPAVSLHSARVAAQSGHALVIGTTGFTEEQKNELRALAAKTPIFWSSNMSIGVNVLLKILPELTKALGDSYDIEMVELHHNRKKDSPSGTALTLGECLAEARGWKLPDVRCSSRDGIIGERPKAQIGIQAVRGGDVVGVHTVYFMGPGERIEVSHQAHSRENFAQGALRAAAWLAQQKPGRLYSMQDTF</sequence>
<dbReference type="GO" id="GO:0008839">
    <property type="term" value="F:4-hydroxy-tetrahydrodipicolinate reductase"/>
    <property type="evidence" value="ECO:0007669"/>
    <property type="project" value="UniProtKB-UniRule"/>
</dbReference>
<dbReference type="EC" id="1.17.1.8" evidence="10 13"/>
<feature type="binding site" evidence="13">
    <location>
        <begin position="159"/>
        <end position="160"/>
    </location>
    <ligand>
        <name>(S)-2,3,4,5-tetrahydrodipicolinate</name>
        <dbReference type="ChEBI" id="CHEBI:16845"/>
    </ligand>
</feature>
<dbReference type="InterPro" id="IPR000846">
    <property type="entry name" value="DapB_N"/>
</dbReference>
<dbReference type="SUPFAM" id="SSF55347">
    <property type="entry name" value="Glyceraldehyde-3-phosphate dehydrogenase-like, C-terminal domain"/>
    <property type="match status" value="1"/>
</dbReference>
<accession>A0A6L5XH44</accession>
<dbReference type="Pfam" id="PF01113">
    <property type="entry name" value="DapB_N"/>
    <property type="match status" value="1"/>
</dbReference>
<dbReference type="GO" id="GO:0009089">
    <property type="term" value="P:lysine biosynthetic process via diaminopimelate"/>
    <property type="evidence" value="ECO:0007669"/>
    <property type="project" value="UniProtKB-UniRule"/>
</dbReference>
<feature type="binding site" evidence="13">
    <location>
        <position position="150"/>
    </location>
    <ligand>
        <name>(S)-2,3,4,5-tetrahydrodipicolinate</name>
        <dbReference type="ChEBI" id="CHEBI:16845"/>
    </ligand>
</feature>
<organism evidence="16 17">
    <name type="scientific">Desulfovibrio porci</name>
    <dbReference type="NCBI Taxonomy" id="2605782"/>
    <lineage>
        <taxon>Bacteria</taxon>
        <taxon>Pseudomonadati</taxon>
        <taxon>Thermodesulfobacteriota</taxon>
        <taxon>Desulfovibrionia</taxon>
        <taxon>Desulfovibrionales</taxon>
        <taxon>Desulfovibrionaceae</taxon>
        <taxon>Desulfovibrio</taxon>
    </lineage>
</organism>
<dbReference type="Gene3D" id="3.30.360.10">
    <property type="entry name" value="Dihydrodipicolinate Reductase, domain 2"/>
    <property type="match status" value="1"/>
</dbReference>
<evidence type="ECO:0000256" key="2">
    <source>
        <dbReference type="ARBA" id="ARBA00022490"/>
    </source>
</evidence>
<keyword evidence="6 13" id="KW-0560">Oxidoreductase</keyword>
<dbReference type="SUPFAM" id="SSF51735">
    <property type="entry name" value="NAD(P)-binding Rossmann-fold domains"/>
    <property type="match status" value="1"/>
</dbReference>
<feature type="active site" description="Proton donor" evidence="13">
    <location>
        <position position="153"/>
    </location>
</feature>
<dbReference type="Proteomes" id="UP000477488">
    <property type="component" value="Unassembled WGS sequence"/>
</dbReference>
<evidence type="ECO:0000313" key="16">
    <source>
        <dbReference type="EMBL" id="MSS26485.1"/>
    </source>
</evidence>
<evidence type="ECO:0000256" key="7">
    <source>
        <dbReference type="ARBA" id="ARBA00023027"/>
    </source>
</evidence>
<feature type="binding site" evidence="13">
    <location>
        <begin position="116"/>
        <end position="119"/>
    </location>
    <ligand>
        <name>NAD(+)</name>
        <dbReference type="ChEBI" id="CHEBI:57540"/>
    </ligand>
</feature>
<dbReference type="PANTHER" id="PTHR20836">
    <property type="entry name" value="DIHYDRODIPICOLINATE REDUCTASE"/>
    <property type="match status" value="1"/>
</dbReference>
<dbReference type="PIRSF" id="PIRSF000161">
    <property type="entry name" value="DHPR"/>
    <property type="match status" value="1"/>
</dbReference>
<evidence type="ECO:0000313" key="17">
    <source>
        <dbReference type="Proteomes" id="UP000477488"/>
    </source>
</evidence>
<feature type="active site" description="Proton donor/acceptor" evidence="13">
    <location>
        <position position="149"/>
    </location>
</feature>
<name>A0A6L5XH44_9BACT</name>
<dbReference type="PANTHER" id="PTHR20836:SF0">
    <property type="entry name" value="4-HYDROXY-TETRAHYDRODIPICOLINATE REDUCTASE 1, CHLOROPLASTIC-RELATED"/>
    <property type="match status" value="1"/>
</dbReference>
<evidence type="ECO:0000259" key="15">
    <source>
        <dbReference type="Pfam" id="PF05173"/>
    </source>
</evidence>
<evidence type="ECO:0000256" key="3">
    <source>
        <dbReference type="ARBA" id="ARBA00022605"/>
    </source>
</evidence>
<comment type="caution">
    <text evidence="13">Lacks conserved residue(s) required for the propagation of feature annotation.</text>
</comment>
<feature type="binding site" evidence="13">
    <location>
        <position position="35"/>
    </location>
    <ligand>
        <name>NAD(+)</name>
        <dbReference type="ChEBI" id="CHEBI:57540"/>
    </ligand>
</feature>
<dbReference type="CDD" id="cd02274">
    <property type="entry name" value="DHDPR_N"/>
    <property type="match status" value="1"/>
</dbReference>
<comment type="catalytic activity">
    <reaction evidence="12 13">
        <text>(S)-2,3,4,5-tetrahydrodipicolinate + NAD(+) + H2O = (2S,4S)-4-hydroxy-2,3,4,5-tetrahydrodipicolinate + NADH + H(+)</text>
        <dbReference type="Rhea" id="RHEA:35323"/>
        <dbReference type="ChEBI" id="CHEBI:15377"/>
        <dbReference type="ChEBI" id="CHEBI:15378"/>
        <dbReference type="ChEBI" id="CHEBI:16845"/>
        <dbReference type="ChEBI" id="CHEBI:57540"/>
        <dbReference type="ChEBI" id="CHEBI:57945"/>
        <dbReference type="ChEBI" id="CHEBI:67139"/>
        <dbReference type="EC" id="1.17.1.8"/>
    </reaction>
</comment>
<evidence type="ECO:0000256" key="10">
    <source>
        <dbReference type="ARBA" id="ARBA00038983"/>
    </source>
</evidence>
<dbReference type="GO" id="GO:0005737">
    <property type="term" value="C:cytoplasm"/>
    <property type="evidence" value="ECO:0007669"/>
    <property type="project" value="UniProtKB-SubCell"/>
</dbReference>
<feature type="domain" description="Dihydrodipicolinate reductase C-terminal" evidence="15">
    <location>
        <begin position="122"/>
        <end position="258"/>
    </location>
</feature>
<comment type="subunit">
    <text evidence="13">Homotetramer.</text>
</comment>
<dbReference type="FunFam" id="3.30.360.10:FF:000004">
    <property type="entry name" value="4-hydroxy-tetrahydrodipicolinate reductase"/>
    <property type="match status" value="1"/>
</dbReference>
<keyword evidence="2 13" id="KW-0963">Cytoplasm</keyword>
<feature type="binding site" evidence="13">
    <location>
        <begin position="9"/>
        <end position="14"/>
    </location>
    <ligand>
        <name>NAD(+)</name>
        <dbReference type="ChEBI" id="CHEBI:57540"/>
    </ligand>
</feature>
<comment type="caution">
    <text evidence="16">The sequence shown here is derived from an EMBL/GenBank/DDBJ whole genome shotgun (WGS) entry which is preliminary data.</text>
</comment>
<dbReference type="GO" id="GO:0019877">
    <property type="term" value="P:diaminopimelate biosynthetic process"/>
    <property type="evidence" value="ECO:0007669"/>
    <property type="project" value="UniProtKB-UniRule"/>
</dbReference>
<dbReference type="RefSeq" id="WP_154508150.1">
    <property type="nucleotide sequence ID" value="NZ_JAXELC010000049.1"/>
</dbReference>
<feature type="binding site" evidence="13">
    <location>
        <begin position="92"/>
        <end position="94"/>
    </location>
    <ligand>
        <name>NAD(+)</name>
        <dbReference type="ChEBI" id="CHEBI:57540"/>
    </ligand>
</feature>
<dbReference type="InterPro" id="IPR023940">
    <property type="entry name" value="DHDPR_bac"/>
</dbReference>
<evidence type="ECO:0000256" key="4">
    <source>
        <dbReference type="ARBA" id="ARBA00022857"/>
    </source>
</evidence>
<dbReference type="GO" id="GO:0016726">
    <property type="term" value="F:oxidoreductase activity, acting on CH or CH2 groups, NAD or NADP as acceptor"/>
    <property type="evidence" value="ECO:0007669"/>
    <property type="project" value="UniProtKB-UniRule"/>
</dbReference>
<comment type="function">
    <text evidence="13">Catalyzes the conversion of 4-hydroxy-tetrahydrodipicolinate (HTPA) to tetrahydrodipicolinate.</text>
</comment>
<proteinExistence type="inferred from homology"/>
<dbReference type="Gene3D" id="3.40.50.720">
    <property type="entry name" value="NAD(P)-binding Rossmann-like Domain"/>
    <property type="match status" value="1"/>
</dbReference>
<comment type="subcellular location">
    <subcellularLocation>
        <location evidence="13">Cytoplasm</location>
    </subcellularLocation>
</comment>
<dbReference type="UniPathway" id="UPA00034">
    <property type="reaction ID" value="UER00018"/>
</dbReference>
<keyword evidence="5 13" id="KW-0220">Diaminopimelate biosynthesis</keyword>
<dbReference type="EMBL" id="VUMH01000001">
    <property type="protein sequence ID" value="MSS26485.1"/>
    <property type="molecule type" value="Genomic_DNA"/>
</dbReference>
<keyword evidence="4 13" id="KW-0521">NADP</keyword>
<dbReference type="GO" id="GO:0050661">
    <property type="term" value="F:NADP binding"/>
    <property type="evidence" value="ECO:0007669"/>
    <property type="project" value="UniProtKB-UniRule"/>
</dbReference>
<evidence type="ECO:0000256" key="5">
    <source>
        <dbReference type="ARBA" id="ARBA00022915"/>
    </source>
</evidence>
<comment type="caution">
    <text evidence="13">Was originally thought to be a dihydrodipicolinate reductase (DHDPR), catalyzing the conversion of dihydrodipicolinate to tetrahydrodipicolinate. However, it was shown in E.coli that the substrate of the enzymatic reaction is not dihydrodipicolinate (DHDP) but in fact (2S,4S)-4-hydroxy-2,3,4,5-tetrahydrodipicolinic acid (HTPA), the product released by the DapA-catalyzed reaction.</text>
</comment>
<evidence type="ECO:0000256" key="1">
    <source>
        <dbReference type="ARBA" id="ARBA00006642"/>
    </source>
</evidence>
<keyword evidence="3 13" id="KW-0028">Amino-acid biosynthesis</keyword>
<evidence type="ECO:0000256" key="12">
    <source>
        <dbReference type="ARBA" id="ARBA00049396"/>
    </source>
</evidence>
<evidence type="ECO:0000259" key="14">
    <source>
        <dbReference type="Pfam" id="PF01113"/>
    </source>
</evidence>
<feature type="domain" description="Dihydrodipicolinate reductase N-terminal" evidence="14">
    <location>
        <begin position="5"/>
        <end position="119"/>
    </location>
</feature>
<comment type="similarity">
    <text evidence="1 13">Belongs to the DapB family.</text>
</comment>
<keyword evidence="7 13" id="KW-0520">NAD</keyword>
<reference evidence="16 17" key="1">
    <citation type="submission" date="2019-09" db="EMBL/GenBank/DDBJ databases">
        <title>In-depth cultivation of the pig gut microbiome towards novel bacterial diversity and tailored functional studies.</title>
        <authorList>
            <person name="Wylensek D."/>
            <person name="Hitch T.C.A."/>
            <person name="Clavel T."/>
        </authorList>
    </citation>
    <scope>NUCLEOTIDE SEQUENCE [LARGE SCALE GENOMIC DNA]</scope>
    <source>
        <strain evidence="16 17">PG-178-WT-4</strain>
    </source>
</reference>
<dbReference type="Pfam" id="PF05173">
    <property type="entry name" value="DapB_C"/>
    <property type="match status" value="1"/>
</dbReference>
<keyword evidence="8 13" id="KW-0457">Lysine biosynthesis</keyword>
<comment type="catalytic activity">
    <reaction evidence="11 13">
        <text>(S)-2,3,4,5-tetrahydrodipicolinate + NADP(+) + H2O = (2S,4S)-4-hydroxy-2,3,4,5-tetrahydrodipicolinate + NADPH + H(+)</text>
        <dbReference type="Rhea" id="RHEA:35331"/>
        <dbReference type="ChEBI" id="CHEBI:15377"/>
        <dbReference type="ChEBI" id="CHEBI:15378"/>
        <dbReference type="ChEBI" id="CHEBI:16845"/>
        <dbReference type="ChEBI" id="CHEBI:57783"/>
        <dbReference type="ChEBI" id="CHEBI:58349"/>
        <dbReference type="ChEBI" id="CHEBI:67139"/>
        <dbReference type="EC" id="1.17.1.8"/>
    </reaction>
</comment>
<keyword evidence="17" id="KW-1185">Reference proteome</keyword>
<evidence type="ECO:0000256" key="6">
    <source>
        <dbReference type="ARBA" id="ARBA00023002"/>
    </source>
</evidence>
<evidence type="ECO:0000256" key="13">
    <source>
        <dbReference type="HAMAP-Rule" id="MF_00102"/>
    </source>
</evidence>
<dbReference type="NCBIfam" id="TIGR00036">
    <property type="entry name" value="dapB"/>
    <property type="match status" value="1"/>
</dbReference>
<dbReference type="InterPro" id="IPR022663">
    <property type="entry name" value="DapB_C"/>
</dbReference>